<reference evidence="2 3" key="1">
    <citation type="submission" date="2018-11" db="EMBL/GenBank/DDBJ databases">
        <authorList>
            <consortium name="Pathogen Informatics"/>
        </authorList>
    </citation>
    <scope>NUCLEOTIDE SEQUENCE [LARGE SCALE GENOMIC DNA]</scope>
</reference>
<gene>
    <name evidence="2" type="ORF">CGOC_LOCUS11570</name>
</gene>
<proteinExistence type="predicted"/>
<protein>
    <recommendedName>
        <fullName evidence="1">Potassium channel domain-containing protein</fullName>
    </recommendedName>
</protein>
<name>A0A3P7N7R3_CYLGO</name>
<dbReference type="AlphaFoldDB" id="A0A3P7N7R3"/>
<dbReference type="OrthoDB" id="5866549at2759"/>
<dbReference type="Proteomes" id="UP000271889">
    <property type="component" value="Unassembled WGS sequence"/>
</dbReference>
<evidence type="ECO:0000259" key="1">
    <source>
        <dbReference type="Pfam" id="PF07885"/>
    </source>
</evidence>
<dbReference type="EMBL" id="UYRV01117138">
    <property type="protein sequence ID" value="VDN30507.1"/>
    <property type="molecule type" value="Genomic_DNA"/>
</dbReference>
<keyword evidence="3" id="KW-1185">Reference proteome</keyword>
<dbReference type="Gene3D" id="1.10.287.70">
    <property type="match status" value="1"/>
</dbReference>
<dbReference type="Pfam" id="PF07885">
    <property type="entry name" value="Ion_trans_2"/>
    <property type="match status" value="1"/>
</dbReference>
<organism evidence="2 3">
    <name type="scientific">Cylicostephanus goldi</name>
    <name type="common">Nematode worm</name>
    <dbReference type="NCBI Taxonomy" id="71465"/>
    <lineage>
        <taxon>Eukaryota</taxon>
        <taxon>Metazoa</taxon>
        <taxon>Ecdysozoa</taxon>
        <taxon>Nematoda</taxon>
        <taxon>Chromadorea</taxon>
        <taxon>Rhabditida</taxon>
        <taxon>Rhabditina</taxon>
        <taxon>Rhabditomorpha</taxon>
        <taxon>Strongyloidea</taxon>
        <taxon>Strongylidae</taxon>
        <taxon>Cylicostephanus</taxon>
    </lineage>
</organism>
<sequence>MDPGVHECVERVLGQIMDRTKCADYELEHLSISGIDDCYQNANFDPKALEAVTLKKARKKGPTIEEEIAAEVEKWSFGNALIFAFTSIFLLIGPTIEEEIAAEMEKWSFGNALIFAFTVITTIG</sequence>
<dbReference type="SUPFAM" id="SSF81324">
    <property type="entry name" value="Voltage-gated potassium channels"/>
    <property type="match status" value="1"/>
</dbReference>
<feature type="domain" description="Potassium channel" evidence="1">
    <location>
        <begin position="102"/>
        <end position="124"/>
    </location>
</feature>
<dbReference type="InterPro" id="IPR013099">
    <property type="entry name" value="K_chnl_dom"/>
</dbReference>
<evidence type="ECO:0000313" key="3">
    <source>
        <dbReference type="Proteomes" id="UP000271889"/>
    </source>
</evidence>
<accession>A0A3P7N7R3</accession>
<evidence type="ECO:0000313" key="2">
    <source>
        <dbReference type="EMBL" id="VDN30507.1"/>
    </source>
</evidence>